<proteinExistence type="inferred from homology"/>
<organism evidence="5 6">
    <name type="scientific">Crassostrea virginica</name>
    <name type="common">Eastern oyster</name>
    <dbReference type="NCBI Taxonomy" id="6565"/>
    <lineage>
        <taxon>Eukaryota</taxon>
        <taxon>Metazoa</taxon>
        <taxon>Spiralia</taxon>
        <taxon>Lophotrochozoa</taxon>
        <taxon>Mollusca</taxon>
        <taxon>Bivalvia</taxon>
        <taxon>Autobranchia</taxon>
        <taxon>Pteriomorphia</taxon>
        <taxon>Ostreida</taxon>
        <taxon>Ostreoidea</taxon>
        <taxon>Ostreidae</taxon>
        <taxon>Crassostrea</taxon>
    </lineage>
</organism>
<keyword evidence="5" id="KW-1185">Reference proteome</keyword>
<evidence type="ECO:0000256" key="2">
    <source>
        <dbReference type="ARBA" id="ARBA00022679"/>
    </source>
</evidence>
<evidence type="ECO:0000256" key="3">
    <source>
        <dbReference type="ARBA" id="ARBA00023315"/>
    </source>
</evidence>
<dbReference type="Pfam" id="PF00583">
    <property type="entry name" value="Acetyltransf_1"/>
    <property type="match status" value="1"/>
</dbReference>
<dbReference type="AlphaFoldDB" id="A0A8B8AZV7"/>
<keyword evidence="3" id="KW-0012">Acyltransferase</keyword>
<dbReference type="OrthoDB" id="6071703at2759"/>
<evidence type="ECO:0000256" key="1">
    <source>
        <dbReference type="ARBA" id="ARBA00008694"/>
    </source>
</evidence>
<dbReference type="PROSITE" id="PS51186">
    <property type="entry name" value="GNAT"/>
    <property type="match status" value="1"/>
</dbReference>
<feature type="domain" description="N-acetyltransferase" evidence="4">
    <location>
        <begin position="1"/>
        <end position="140"/>
    </location>
</feature>
<dbReference type="InterPro" id="IPR000182">
    <property type="entry name" value="GNAT_dom"/>
</dbReference>
<sequence length="141" mass="16450">MDDINIRAATVEDSDILFGLLKDMREGEGRLEAFVVTPEDNEPIGFATYFFGYNGDCGRILYLEDIYIKPEHRSKGYGTTVFKYVAKVTLERSARRMEWCIMNYPSWNSKTIEFYKKFNSIDDNLKQLYLHGDVLKKCAQF</sequence>
<dbReference type="GeneID" id="111106301"/>
<dbReference type="PANTHER" id="PTHR10545">
    <property type="entry name" value="DIAMINE N-ACETYLTRANSFERASE"/>
    <property type="match status" value="1"/>
</dbReference>
<dbReference type="CDD" id="cd04301">
    <property type="entry name" value="NAT_SF"/>
    <property type="match status" value="1"/>
</dbReference>
<dbReference type="RefSeq" id="XP_022296631.1">
    <property type="nucleotide sequence ID" value="XM_022440923.1"/>
</dbReference>
<evidence type="ECO:0000313" key="5">
    <source>
        <dbReference type="Proteomes" id="UP000694844"/>
    </source>
</evidence>
<dbReference type="PANTHER" id="PTHR10545:SF29">
    <property type="entry name" value="GH14572P-RELATED"/>
    <property type="match status" value="1"/>
</dbReference>
<reference evidence="6" key="1">
    <citation type="submission" date="2025-08" db="UniProtKB">
        <authorList>
            <consortium name="RefSeq"/>
        </authorList>
    </citation>
    <scope>IDENTIFICATION</scope>
    <source>
        <tissue evidence="6">Whole sample</tissue>
    </source>
</reference>
<dbReference type="InterPro" id="IPR051016">
    <property type="entry name" value="Diverse_Substrate_AcTransf"/>
</dbReference>
<evidence type="ECO:0000259" key="4">
    <source>
        <dbReference type="PROSITE" id="PS51186"/>
    </source>
</evidence>
<accession>A0A8B8AZV7</accession>
<dbReference type="InterPro" id="IPR016181">
    <property type="entry name" value="Acyl_CoA_acyltransferase"/>
</dbReference>
<gene>
    <name evidence="6" type="primary">LOC111106301</name>
</gene>
<comment type="similarity">
    <text evidence="1">Belongs to the acetyltransferase family.</text>
</comment>
<protein>
    <submittedName>
        <fullName evidence="6">N-acetyltransferase ats1-like isoform X2</fullName>
    </submittedName>
</protein>
<dbReference type="Gene3D" id="3.40.630.30">
    <property type="match status" value="1"/>
</dbReference>
<dbReference type="Proteomes" id="UP000694844">
    <property type="component" value="Chromosome 8"/>
</dbReference>
<keyword evidence="2" id="KW-0808">Transferase</keyword>
<dbReference type="GO" id="GO:0008080">
    <property type="term" value="F:N-acetyltransferase activity"/>
    <property type="evidence" value="ECO:0007669"/>
    <property type="project" value="UniProtKB-ARBA"/>
</dbReference>
<name>A0A8B8AZV7_CRAVI</name>
<evidence type="ECO:0000313" key="6">
    <source>
        <dbReference type="RefSeq" id="XP_022296631.1"/>
    </source>
</evidence>
<dbReference type="SUPFAM" id="SSF55729">
    <property type="entry name" value="Acyl-CoA N-acyltransferases (Nat)"/>
    <property type="match status" value="1"/>
</dbReference>